<accession>A0A3B4C573</accession>
<evidence type="ECO:0000256" key="1">
    <source>
        <dbReference type="SAM" id="Coils"/>
    </source>
</evidence>
<dbReference type="GeneTree" id="ENSGT00940000166855"/>
<dbReference type="PANTHER" id="PTHR35088:SF1">
    <property type="entry name" value="COILED-COIL DOMAIN-CONTAINING PROTEIN 178"/>
    <property type="match status" value="1"/>
</dbReference>
<reference evidence="2" key="3">
    <citation type="submission" date="2025-09" db="UniProtKB">
        <authorList>
            <consortium name="Ensembl"/>
        </authorList>
    </citation>
    <scope>IDENTIFICATION</scope>
</reference>
<evidence type="ECO:0000313" key="2">
    <source>
        <dbReference type="Ensembl" id="ENSPNAP00000006021.1"/>
    </source>
</evidence>
<proteinExistence type="predicted"/>
<dbReference type="AlphaFoldDB" id="A0A3B4C573"/>
<dbReference type="Proteomes" id="UP001501920">
    <property type="component" value="Chromosome 3"/>
</dbReference>
<feature type="coiled-coil region" evidence="1">
    <location>
        <begin position="511"/>
        <end position="584"/>
    </location>
</feature>
<evidence type="ECO:0008006" key="4">
    <source>
        <dbReference type="Google" id="ProtNLM"/>
    </source>
</evidence>
<keyword evidence="1" id="KW-0175">Coiled coil</keyword>
<reference evidence="2" key="2">
    <citation type="submission" date="2025-08" db="UniProtKB">
        <authorList>
            <consortium name="Ensembl"/>
        </authorList>
    </citation>
    <scope>IDENTIFICATION</scope>
</reference>
<evidence type="ECO:0000313" key="3">
    <source>
        <dbReference type="Proteomes" id="UP001501920"/>
    </source>
</evidence>
<name>A0A3B4C573_PYGNA</name>
<dbReference type="PANTHER" id="PTHR35088">
    <property type="entry name" value="COILED-COIL DOMAIN-CONTAINING PROTEIN 178"/>
    <property type="match status" value="1"/>
</dbReference>
<feature type="coiled-coil region" evidence="1">
    <location>
        <begin position="409"/>
        <end position="478"/>
    </location>
</feature>
<reference evidence="2 3" key="1">
    <citation type="submission" date="2020-10" db="EMBL/GenBank/DDBJ databases">
        <title>Pygocentrus nattereri (red-bellied piranha) genome, fPygNat1, primary haplotype.</title>
        <authorList>
            <person name="Myers G."/>
            <person name="Meyer A."/>
            <person name="Karagic N."/>
            <person name="Pippel M."/>
            <person name="Winkler S."/>
            <person name="Tracey A."/>
            <person name="Wood J."/>
            <person name="Formenti G."/>
            <person name="Howe K."/>
            <person name="Fedrigo O."/>
            <person name="Jarvis E.D."/>
        </authorList>
    </citation>
    <scope>NUCLEOTIDE SEQUENCE [LARGE SCALE GENOMIC DNA]</scope>
</reference>
<dbReference type="Ensembl" id="ENSPNAT00000004269.2">
    <property type="protein sequence ID" value="ENSPNAP00000006021.1"/>
    <property type="gene ID" value="ENSPNAG00000004810.2"/>
</dbReference>
<organism evidence="2 3">
    <name type="scientific">Pygocentrus nattereri</name>
    <name type="common">Red-bellied piranha</name>
    <dbReference type="NCBI Taxonomy" id="42514"/>
    <lineage>
        <taxon>Eukaryota</taxon>
        <taxon>Metazoa</taxon>
        <taxon>Chordata</taxon>
        <taxon>Craniata</taxon>
        <taxon>Vertebrata</taxon>
        <taxon>Euteleostomi</taxon>
        <taxon>Actinopterygii</taxon>
        <taxon>Neopterygii</taxon>
        <taxon>Teleostei</taxon>
        <taxon>Ostariophysi</taxon>
        <taxon>Characiformes</taxon>
        <taxon>Characoidei</taxon>
        <taxon>Pygocentrus</taxon>
    </lineage>
</organism>
<feature type="coiled-coil region" evidence="1">
    <location>
        <begin position="123"/>
        <end position="157"/>
    </location>
</feature>
<dbReference type="OMA" id="AICHIQD"/>
<protein>
    <recommendedName>
        <fullName evidence="4">Coiled-coil domain containing 178</fullName>
    </recommendedName>
</protein>
<sequence length="703" mass="81727">MPDIELLKRPSKEGGDNLQDQGELQKVYSCSHSCELTNTPTSCVKKAVCHIQELKNKLENWCQQGTYNRHDLSQGKNQNGNIWKVHSVDSKIPVTPTELCIEGMGLCLQSNYDHFWKGLDGVLLEVMSLMEHLESDRQEAKEALQKEKLKGQTLRRKQDNLCLWKQQQFPAAVQIEYEACIRDINELKWHLKVKKDQMQQVRNSLSHTEVQNRRLVEDIDFLKKHGPLVKEKLQLESEIMKQIKSAQAEAREMFSKLSHELSKSKQELESEELLANEERGLITMELKDSHSQLKGQLTNLQQLKSYWDCYCTKVCETEEKVALNNNQLDAMLLQIPLLEAQETKINDIVMELRAKMEDQDREVQEKQSGIVHLQKQIQTTRQEGEPKLFEVEEVFNKKRQELLHLFGENKEHEMESEDYNKRIHQSKQAVKQLLRERKRILEKISQNEEEREQVKGELTLEAAQHTNTKARLEDLEQQTFMWEQRTRRETEKLKMQLMSEMKVIATLKSAISSIMEEHNLVKADYERAKNELLKEYEDVTSTTSLLEAEMVELKEIHTVKSEKIANLERKLSDILTERERLCGDLEKKKSTCLEHLNSIKKAHSAVSVKCEQTSCRIEELRLKSEECRKASDIMEHIATTMPQVIEELQSMSDMEEYKYNSAAVVMNSLQSDITACRSRTGLSEKAHSILLAQRQAVMLDIKV</sequence>
<keyword evidence="3" id="KW-1185">Reference proteome</keyword>
<dbReference type="InterPro" id="IPR038826">
    <property type="entry name" value="CCDC178"/>
</dbReference>